<dbReference type="EMBL" id="CP051180">
    <property type="protein sequence ID" value="QIZ77193.1"/>
    <property type="molecule type" value="Genomic_DNA"/>
</dbReference>
<sequence length="88" mass="9634">MKKIILMAAVFALTACSSKSPTTQALETMSEQEIAENSLGYKCESTRVTGSIMSKKRCTTRAQREEARRKAKEMLDARKSQIGADSGS</sequence>
<name>A0A6H1UFU7_9GAMM</name>
<evidence type="ECO:0000256" key="1">
    <source>
        <dbReference type="SAM" id="MobiDB-lite"/>
    </source>
</evidence>
<gene>
    <name evidence="3" type="ORF">HER31_10075</name>
</gene>
<feature type="chain" id="PRO_5026153410" description="Lipoprotein" evidence="2">
    <location>
        <begin position="26"/>
        <end position="88"/>
    </location>
</feature>
<proteinExistence type="predicted"/>
<evidence type="ECO:0000313" key="3">
    <source>
        <dbReference type="EMBL" id="QIZ77193.1"/>
    </source>
</evidence>
<protein>
    <recommendedName>
        <fullName evidence="5">Lipoprotein</fullName>
    </recommendedName>
</protein>
<dbReference type="PROSITE" id="PS51257">
    <property type="entry name" value="PROKAR_LIPOPROTEIN"/>
    <property type="match status" value="1"/>
</dbReference>
<accession>A0A6H1UFU7</accession>
<organism evidence="3 4">
    <name type="scientific">Ferrimonas lipolytica</name>
    <dbReference type="NCBI Taxonomy" id="2724191"/>
    <lineage>
        <taxon>Bacteria</taxon>
        <taxon>Pseudomonadati</taxon>
        <taxon>Pseudomonadota</taxon>
        <taxon>Gammaproteobacteria</taxon>
        <taxon>Alteromonadales</taxon>
        <taxon>Ferrimonadaceae</taxon>
        <taxon>Ferrimonas</taxon>
    </lineage>
</organism>
<reference evidence="3 4" key="1">
    <citation type="submission" date="2020-04" db="EMBL/GenBank/DDBJ databases">
        <title>Ferrimonas sp. S7 isolated from sea water.</title>
        <authorList>
            <person name="Bae S.S."/>
            <person name="Baek K."/>
        </authorList>
    </citation>
    <scope>NUCLEOTIDE SEQUENCE [LARGE SCALE GENOMIC DNA]</scope>
    <source>
        <strain evidence="3 4">S7</strain>
    </source>
</reference>
<evidence type="ECO:0000313" key="4">
    <source>
        <dbReference type="Proteomes" id="UP000501602"/>
    </source>
</evidence>
<evidence type="ECO:0008006" key="5">
    <source>
        <dbReference type="Google" id="ProtNLM"/>
    </source>
</evidence>
<feature type="region of interest" description="Disordered" evidence="1">
    <location>
        <begin position="54"/>
        <end position="88"/>
    </location>
</feature>
<evidence type="ECO:0000256" key="2">
    <source>
        <dbReference type="SAM" id="SignalP"/>
    </source>
</evidence>
<keyword evidence="2" id="KW-0732">Signal</keyword>
<keyword evidence="4" id="KW-1185">Reference proteome</keyword>
<dbReference type="KEGG" id="fes:HER31_10075"/>
<feature type="compositionally biased region" description="Basic and acidic residues" evidence="1">
    <location>
        <begin position="62"/>
        <end position="79"/>
    </location>
</feature>
<feature type="signal peptide" evidence="2">
    <location>
        <begin position="1"/>
        <end position="25"/>
    </location>
</feature>
<dbReference type="RefSeq" id="WP_168660454.1">
    <property type="nucleotide sequence ID" value="NZ_CP051180.1"/>
</dbReference>
<dbReference type="Proteomes" id="UP000501602">
    <property type="component" value="Chromosome"/>
</dbReference>
<dbReference type="AlphaFoldDB" id="A0A6H1UFU7"/>